<gene>
    <name evidence="1" type="ORF">OMM_14610</name>
</gene>
<evidence type="ECO:0008006" key="3">
    <source>
        <dbReference type="Google" id="ProtNLM"/>
    </source>
</evidence>
<organism evidence="1 2">
    <name type="scientific">Candidatus Magnetoglobus multicellularis str. Araruama</name>
    <dbReference type="NCBI Taxonomy" id="890399"/>
    <lineage>
        <taxon>Bacteria</taxon>
        <taxon>Pseudomonadati</taxon>
        <taxon>Thermodesulfobacteriota</taxon>
        <taxon>Desulfobacteria</taxon>
        <taxon>Desulfobacterales</taxon>
        <taxon>Desulfobacteraceae</taxon>
        <taxon>Candidatus Magnetoglobus</taxon>
    </lineage>
</organism>
<dbReference type="AlphaFoldDB" id="A0A1V1NRJ7"/>
<sequence length="109" mass="12642">MRQYPKSLYFSASWHKADRKISLLVAKTFASKGFLLVGDHPIYRDQDHERGLGYPERVADILDDCSGIVVFWPKRESPQTTSPYMFTEPLYASRSGLPIFYIICKRCFD</sequence>
<dbReference type="EMBL" id="ATBP01003064">
    <property type="protein sequence ID" value="ETR65222.1"/>
    <property type="molecule type" value="Genomic_DNA"/>
</dbReference>
<protein>
    <recommendedName>
        <fullName evidence="3">TIR domain-containing protein</fullName>
    </recommendedName>
</protein>
<reference evidence="2" key="1">
    <citation type="submission" date="2012-11" db="EMBL/GenBank/DDBJ databases">
        <authorList>
            <person name="Lucero-Rivera Y.E."/>
            <person name="Tovar-Ramirez D."/>
        </authorList>
    </citation>
    <scope>NUCLEOTIDE SEQUENCE [LARGE SCALE GENOMIC DNA]</scope>
    <source>
        <strain evidence="2">Araruama</strain>
    </source>
</reference>
<dbReference type="Proteomes" id="UP000189670">
    <property type="component" value="Unassembled WGS sequence"/>
</dbReference>
<proteinExistence type="predicted"/>
<name>A0A1V1NRJ7_9BACT</name>
<comment type="caution">
    <text evidence="1">The sequence shown here is derived from an EMBL/GenBank/DDBJ whole genome shotgun (WGS) entry which is preliminary data.</text>
</comment>
<accession>A0A1V1NRJ7</accession>
<evidence type="ECO:0000313" key="1">
    <source>
        <dbReference type="EMBL" id="ETR65222.1"/>
    </source>
</evidence>
<evidence type="ECO:0000313" key="2">
    <source>
        <dbReference type="Proteomes" id="UP000189670"/>
    </source>
</evidence>